<protein>
    <submittedName>
        <fullName evidence="2">Uncharacterized protein</fullName>
    </submittedName>
</protein>
<proteinExistence type="inferred from homology"/>
<dbReference type="GO" id="GO:0046785">
    <property type="term" value="P:microtubule polymerization"/>
    <property type="evidence" value="ECO:0007669"/>
    <property type="project" value="InterPro"/>
</dbReference>
<dbReference type="Gene3D" id="1.10.238.10">
    <property type="entry name" value="EF-hand"/>
    <property type="match status" value="1"/>
</dbReference>
<comment type="similarity">
    <text evidence="1">Belongs to the TPPP family.</text>
</comment>
<reference evidence="2" key="2">
    <citation type="submission" date="2017-10" db="EMBL/GenBank/DDBJ databases">
        <title>Ladona fulva Genome sequencing and assembly.</title>
        <authorList>
            <person name="Murali S."/>
            <person name="Richards S."/>
            <person name="Bandaranaike D."/>
            <person name="Bellair M."/>
            <person name="Blankenburg K."/>
            <person name="Chao H."/>
            <person name="Dinh H."/>
            <person name="Doddapaneni H."/>
            <person name="Dugan-Rocha S."/>
            <person name="Elkadiri S."/>
            <person name="Gnanaolivu R."/>
            <person name="Hernandez B."/>
            <person name="Skinner E."/>
            <person name="Javaid M."/>
            <person name="Lee S."/>
            <person name="Li M."/>
            <person name="Ming W."/>
            <person name="Munidasa M."/>
            <person name="Muniz J."/>
            <person name="Nguyen L."/>
            <person name="Hughes D."/>
            <person name="Osuji N."/>
            <person name="Pu L.-L."/>
            <person name="Puazo M."/>
            <person name="Qu C."/>
            <person name="Quiroz J."/>
            <person name="Raj R."/>
            <person name="Weissenberger G."/>
            <person name="Xin Y."/>
            <person name="Zou X."/>
            <person name="Han Y."/>
            <person name="Worley K."/>
            <person name="Muzny D."/>
            <person name="Gibbs R."/>
        </authorList>
    </citation>
    <scope>NUCLEOTIDE SEQUENCE</scope>
    <source>
        <strain evidence="2">Sampled in the wild</strain>
    </source>
</reference>
<organism evidence="2 3">
    <name type="scientific">Ladona fulva</name>
    <name type="common">Scarce chaser dragonfly</name>
    <name type="synonym">Libellula fulva</name>
    <dbReference type="NCBI Taxonomy" id="123851"/>
    <lineage>
        <taxon>Eukaryota</taxon>
        <taxon>Metazoa</taxon>
        <taxon>Ecdysozoa</taxon>
        <taxon>Arthropoda</taxon>
        <taxon>Hexapoda</taxon>
        <taxon>Insecta</taxon>
        <taxon>Pterygota</taxon>
        <taxon>Palaeoptera</taxon>
        <taxon>Odonata</taxon>
        <taxon>Epiprocta</taxon>
        <taxon>Anisoptera</taxon>
        <taxon>Libelluloidea</taxon>
        <taxon>Libellulidae</taxon>
        <taxon>Ladona</taxon>
    </lineage>
</organism>
<comment type="caution">
    <text evidence="2">The sequence shown here is derived from an EMBL/GenBank/DDBJ whole genome shotgun (WGS) entry which is preliminary data.</text>
</comment>
<dbReference type="GO" id="GO:0001578">
    <property type="term" value="P:microtubule bundle formation"/>
    <property type="evidence" value="ECO:0007669"/>
    <property type="project" value="TreeGrafter"/>
</dbReference>
<dbReference type="GO" id="GO:0005874">
    <property type="term" value="C:microtubule"/>
    <property type="evidence" value="ECO:0007669"/>
    <property type="project" value="TreeGrafter"/>
</dbReference>
<keyword evidence="3" id="KW-1185">Reference proteome</keyword>
<dbReference type="OrthoDB" id="548799at2759"/>
<name>A0A8K0K2C6_LADFU</name>
<dbReference type="SUPFAM" id="SSF47473">
    <property type="entry name" value="EF-hand"/>
    <property type="match status" value="1"/>
</dbReference>
<evidence type="ECO:0000313" key="3">
    <source>
        <dbReference type="Proteomes" id="UP000792457"/>
    </source>
</evidence>
<gene>
    <name evidence="2" type="ORF">J437_LFUL014590</name>
</gene>
<evidence type="ECO:0000256" key="1">
    <source>
        <dbReference type="ARBA" id="ARBA00010994"/>
    </source>
</evidence>
<dbReference type="AlphaFoldDB" id="A0A8K0K2C6"/>
<dbReference type="GO" id="GO:0032273">
    <property type="term" value="P:positive regulation of protein polymerization"/>
    <property type="evidence" value="ECO:0007669"/>
    <property type="project" value="TreeGrafter"/>
</dbReference>
<accession>A0A8K0K2C6</accession>
<dbReference type="PANTHER" id="PTHR12932:SF9">
    <property type="entry name" value="TUBULIN POLYMERIZATION-PROMOTING PROTEIN HOMOLOG"/>
    <property type="match status" value="1"/>
</dbReference>
<evidence type="ECO:0000313" key="2">
    <source>
        <dbReference type="EMBL" id="KAG8226347.1"/>
    </source>
</evidence>
<dbReference type="EMBL" id="KZ308276">
    <property type="protein sequence ID" value="KAG8226347.1"/>
    <property type="molecule type" value="Genomic_DNA"/>
</dbReference>
<dbReference type="PANTHER" id="PTHR12932">
    <property type="entry name" value="P25 ALPHA-RELATED"/>
    <property type="match status" value="1"/>
</dbReference>
<reference evidence="2" key="1">
    <citation type="submission" date="2013-04" db="EMBL/GenBank/DDBJ databases">
        <authorList>
            <person name="Qu J."/>
            <person name="Murali S.C."/>
            <person name="Bandaranaike D."/>
            <person name="Bellair M."/>
            <person name="Blankenburg K."/>
            <person name="Chao H."/>
            <person name="Dinh H."/>
            <person name="Doddapaneni H."/>
            <person name="Downs B."/>
            <person name="Dugan-Rocha S."/>
            <person name="Elkadiri S."/>
            <person name="Gnanaolivu R.D."/>
            <person name="Hernandez B."/>
            <person name="Javaid M."/>
            <person name="Jayaseelan J.C."/>
            <person name="Lee S."/>
            <person name="Li M."/>
            <person name="Ming W."/>
            <person name="Munidasa M."/>
            <person name="Muniz J."/>
            <person name="Nguyen L."/>
            <person name="Ongeri F."/>
            <person name="Osuji N."/>
            <person name="Pu L.-L."/>
            <person name="Puazo M."/>
            <person name="Qu C."/>
            <person name="Quiroz J."/>
            <person name="Raj R."/>
            <person name="Weissenberger G."/>
            <person name="Xin Y."/>
            <person name="Zou X."/>
            <person name="Han Y."/>
            <person name="Richards S."/>
            <person name="Worley K."/>
            <person name="Muzny D."/>
            <person name="Gibbs R."/>
        </authorList>
    </citation>
    <scope>NUCLEOTIDE SEQUENCE</scope>
    <source>
        <strain evidence="2">Sampled in the wild</strain>
    </source>
</reference>
<dbReference type="GO" id="GO:0015631">
    <property type="term" value="F:tubulin binding"/>
    <property type="evidence" value="ECO:0007669"/>
    <property type="project" value="InterPro"/>
</dbReference>
<dbReference type="InterPro" id="IPR008907">
    <property type="entry name" value="TPP/p25"/>
</dbReference>
<dbReference type="InterPro" id="IPR011992">
    <property type="entry name" value="EF-hand-dom_pair"/>
</dbReference>
<sequence length="167" mass="18503">MAEALPPTLKDQFAAFSKFGYSKSDGTTITLTQLDKWMKQAKVIDGKMITMTDTGICFNKFKLRTINFSTFEKFIEELASSKKMEAESLREKLINCGAPGTSGITKVSKTGAVERMTDTSLYTGSHKERFDESGKGKGIKGREDIADTSGYVTGYKEKDTYDKKQGN</sequence>
<dbReference type="Pfam" id="PF05517">
    <property type="entry name" value="p25-alpha"/>
    <property type="match status" value="1"/>
</dbReference>
<dbReference type="Proteomes" id="UP000792457">
    <property type="component" value="Unassembled WGS sequence"/>
</dbReference>